<organism evidence="1 2">
    <name type="scientific">Limihaloglobus sulfuriphilus</name>
    <dbReference type="NCBI Taxonomy" id="1851148"/>
    <lineage>
        <taxon>Bacteria</taxon>
        <taxon>Pseudomonadati</taxon>
        <taxon>Planctomycetota</taxon>
        <taxon>Phycisphaerae</taxon>
        <taxon>Sedimentisphaerales</taxon>
        <taxon>Sedimentisphaeraceae</taxon>
        <taxon>Limihaloglobus</taxon>
    </lineage>
</organism>
<dbReference type="OrthoDB" id="9895168at2"/>
<keyword evidence="2" id="KW-1185">Reference proteome</keyword>
<dbReference type="AlphaFoldDB" id="A0A1Q2MGI4"/>
<sequence length="209" mass="23388" precursor="true">MALTRREHRILIVTIAVVALAVLNSYVLNPIFELRSAAAESAVEARAQLEDAFNILKREKLQRKRWQTMLQAGLCSDPEKTESYVVRFIDDCCRQNRMRVSSVQPQRLSPEEYLGEIEINVSASGSMSSVVDLLWDIETADIPVRLKSIQLGSIDESAETMSIQLSLSVIYFISRSSAQSPEAAFLDINDMPAENEYSISCTVEKAVLI</sequence>
<evidence type="ECO:0000313" key="2">
    <source>
        <dbReference type="Proteomes" id="UP000188181"/>
    </source>
</evidence>
<accession>A0A1Q2MGI4</accession>
<dbReference type="STRING" id="1851148.SMSP2_01755"/>
<proteinExistence type="predicted"/>
<protein>
    <submittedName>
        <fullName evidence="1">Uncharacterized protein</fullName>
    </submittedName>
</protein>
<dbReference type="EMBL" id="CP019646">
    <property type="protein sequence ID" value="AQQ71382.1"/>
    <property type="molecule type" value="Genomic_DNA"/>
</dbReference>
<dbReference type="InterPro" id="IPR014717">
    <property type="entry name" value="Transl_elong_EF1B/ribsomal_bS6"/>
</dbReference>
<evidence type="ECO:0000313" key="1">
    <source>
        <dbReference type="EMBL" id="AQQ71382.1"/>
    </source>
</evidence>
<dbReference type="RefSeq" id="WP_146683565.1">
    <property type="nucleotide sequence ID" value="NZ_CP019646.1"/>
</dbReference>
<dbReference type="Proteomes" id="UP000188181">
    <property type="component" value="Chromosome"/>
</dbReference>
<reference evidence="2" key="1">
    <citation type="submission" date="2017-02" db="EMBL/GenBank/DDBJ databases">
        <title>Comparative genomics and description of representatives of a novel lineage of planctomycetes thriving in anoxic sediments.</title>
        <authorList>
            <person name="Spring S."/>
            <person name="Bunk B."/>
            <person name="Sproer C."/>
        </authorList>
    </citation>
    <scope>NUCLEOTIDE SEQUENCE [LARGE SCALE GENOMIC DNA]</scope>
    <source>
        <strain evidence="2">SM-Chi-D1</strain>
    </source>
</reference>
<gene>
    <name evidence="1" type="ORF">SMSP2_01755</name>
</gene>
<dbReference type="Gene3D" id="3.30.70.60">
    <property type="match status" value="1"/>
</dbReference>
<name>A0A1Q2MGI4_9BACT</name>
<dbReference type="KEGG" id="pbas:SMSP2_01755"/>